<proteinExistence type="predicted"/>
<reference evidence="1" key="2">
    <citation type="submission" date="2021-01" db="UniProtKB">
        <authorList>
            <consortium name="EnsemblPlants"/>
        </authorList>
    </citation>
    <scope>IDENTIFICATION</scope>
</reference>
<protein>
    <recommendedName>
        <fullName evidence="3">DUF4283 domain-containing protein</fullName>
    </recommendedName>
</protein>
<name>A0A7N2KZP8_QUELO</name>
<dbReference type="EnsemblPlants" id="QL02p077845:mrna">
    <property type="protein sequence ID" value="QL02p077845:mrna:CDS:1"/>
    <property type="gene ID" value="QL02p077845"/>
</dbReference>
<dbReference type="Proteomes" id="UP000594261">
    <property type="component" value="Chromosome 2"/>
</dbReference>
<reference evidence="2" key="1">
    <citation type="journal article" date="2016" name="G3 (Bethesda)">
        <title>First Draft Assembly and Annotation of the Genome of a California Endemic Oak Quercus lobata Nee (Fagaceae).</title>
        <authorList>
            <person name="Sork V.L."/>
            <person name="Fitz-Gibbon S.T."/>
            <person name="Puiu D."/>
            <person name="Crepeau M."/>
            <person name="Gugger P.F."/>
            <person name="Sherman R."/>
            <person name="Stevens K."/>
            <person name="Langley C.H."/>
            <person name="Pellegrini M."/>
            <person name="Salzberg S.L."/>
        </authorList>
    </citation>
    <scope>NUCLEOTIDE SEQUENCE [LARGE SCALE GENOMIC DNA]</scope>
    <source>
        <strain evidence="2">cv. SW786</strain>
    </source>
</reference>
<dbReference type="AlphaFoldDB" id="A0A7N2KZP8"/>
<dbReference type="Gramene" id="QL02p077845:mrna">
    <property type="protein sequence ID" value="QL02p077845:mrna:CDS:1"/>
    <property type="gene ID" value="QL02p077845"/>
</dbReference>
<evidence type="ECO:0000313" key="2">
    <source>
        <dbReference type="Proteomes" id="UP000594261"/>
    </source>
</evidence>
<sequence>MAMILFEDEDDPKRIIMQGPWSFDKYLIGLFQLGELATVDDAKFDTASFLVQIHGLQIRRMTRENAEAIAETLGRVECVEELEKGDCCGRCMRV</sequence>
<accession>A0A7N2KZP8</accession>
<evidence type="ECO:0008006" key="3">
    <source>
        <dbReference type="Google" id="ProtNLM"/>
    </source>
</evidence>
<keyword evidence="2" id="KW-1185">Reference proteome</keyword>
<evidence type="ECO:0000313" key="1">
    <source>
        <dbReference type="EnsemblPlants" id="QL02p077845:mrna:CDS:1"/>
    </source>
</evidence>
<dbReference type="InParanoid" id="A0A7N2KZP8"/>
<organism evidence="1 2">
    <name type="scientific">Quercus lobata</name>
    <name type="common">Valley oak</name>
    <dbReference type="NCBI Taxonomy" id="97700"/>
    <lineage>
        <taxon>Eukaryota</taxon>
        <taxon>Viridiplantae</taxon>
        <taxon>Streptophyta</taxon>
        <taxon>Embryophyta</taxon>
        <taxon>Tracheophyta</taxon>
        <taxon>Spermatophyta</taxon>
        <taxon>Magnoliopsida</taxon>
        <taxon>eudicotyledons</taxon>
        <taxon>Gunneridae</taxon>
        <taxon>Pentapetalae</taxon>
        <taxon>rosids</taxon>
        <taxon>fabids</taxon>
        <taxon>Fagales</taxon>
        <taxon>Fagaceae</taxon>
        <taxon>Quercus</taxon>
    </lineage>
</organism>